<dbReference type="Proteomes" id="UP001430377">
    <property type="component" value="Unassembled WGS sequence"/>
</dbReference>
<sequence>MVGRTERTCTTAQTRRGRSVSSEVDAVDDQTWDLLRRLFDTDADRR</sequence>
<accession>A0AAW4PP72</accession>
<feature type="region of interest" description="Disordered" evidence="1">
    <location>
        <begin position="1"/>
        <end position="22"/>
    </location>
</feature>
<dbReference type="EMBL" id="RKLR01000003">
    <property type="protein sequence ID" value="MBX0323423.1"/>
    <property type="molecule type" value="Genomic_DNA"/>
</dbReference>
<evidence type="ECO:0000313" key="3">
    <source>
        <dbReference type="Proteomes" id="UP001430377"/>
    </source>
</evidence>
<reference evidence="2 3" key="1">
    <citation type="submission" date="2021-06" db="EMBL/GenBank/DDBJ databases">
        <title>Halomicroarcula sp. a new haloarchaeum isolated from saline soil.</title>
        <authorList>
            <person name="Duran-Viseras A."/>
            <person name="Sanchez-Porro C."/>
            <person name="Ventosa A."/>
        </authorList>
    </citation>
    <scope>NUCLEOTIDE SEQUENCE [LARGE SCALE GENOMIC DNA]</scope>
    <source>
        <strain evidence="2 3">F13</strain>
    </source>
</reference>
<gene>
    <name evidence="2" type="ORF">EGH21_10325</name>
</gene>
<name>A0AAW4PP72_9EURY</name>
<comment type="caution">
    <text evidence="2">The sequence shown here is derived from an EMBL/GenBank/DDBJ whole genome shotgun (WGS) entry which is preliminary data.</text>
</comment>
<evidence type="ECO:0000313" key="2">
    <source>
        <dbReference type="EMBL" id="MBX0323423.1"/>
    </source>
</evidence>
<proteinExistence type="predicted"/>
<dbReference type="RefSeq" id="WP_220618392.1">
    <property type="nucleotide sequence ID" value="NZ_RKLR01000003.1"/>
</dbReference>
<keyword evidence="3" id="KW-1185">Reference proteome</keyword>
<protein>
    <submittedName>
        <fullName evidence="2">Uncharacterized protein</fullName>
    </submittedName>
</protein>
<organism evidence="2 3">
    <name type="scientific">Haloarcula rubra</name>
    <dbReference type="NCBI Taxonomy" id="2487747"/>
    <lineage>
        <taxon>Archaea</taxon>
        <taxon>Methanobacteriati</taxon>
        <taxon>Methanobacteriota</taxon>
        <taxon>Stenosarchaea group</taxon>
        <taxon>Halobacteria</taxon>
        <taxon>Halobacteriales</taxon>
        <taxon>Haloarculaceae</taxon>
        <taxon>Haloarcula</taxon>
    </lineage>
</organism>
<evidence type="ECO:0000256" key="1">
    <source>
        <dbReference type="SAM" id="MobiDB-lite"/>
    </source>
</evidence>
<feature type="compositionally biased region" description="Polar residues" evidence="1">
    <location>
        <begin position="8"/>
        <end position="22"/>
    </location>
</feature>
<dbReference type="AlphaFoldDB" id="A0AAW4PP72"/>